<dbReference type="AlphaFoldDB" id="A0A3G8WNX5"/>
<dbReference type="InterPro" id="IPR029044">
    <property type="entry name" value="Nucleotide-diphossugar_trans"/>
</dbReference>
<keyword evidence="2" id="KW-0808">Transferase</keyword>
<sequence length="310" mass="36672">MNLSVAMCTFNGEKYIAEQLESILQQTIAVDEIVVCDDGSTDATWEILERYKNQYPAVFRIFKNEKTLKVTKNFEKAINLCTKDIIFLCDQDDLWLPDKTQKIVEFFENNPDKSAVCHDLQLMKEGKILEYTNWYTLNFSPIELEEMSFSERLLFRGNVITGAGFAFRNFRTEIELDTLSSKFLHDRQLGLFFALENKLGAISESLSVYRLHENQQVGTNLKIREAKMEEFQEFRKSNPRLKINFYNSAMEYWAQNLKFVSQERINTLILSKLAEQKKKYFNSLPLFKRKLTQIIWWVNKRYYTQLKELL</sequence>
<evidence type="ECO:0000259" key="1">
    <source>
        <dbReference type="Pfam" id="PF00535"/>
    </source>
</evidence>
<name>A0A3G8WNX5_9FLAO</name>
<accession>A0A3G8WNX5</accession>
<dbReference type="Proteomes" id="UP000282297">
    <property type="component" value="Chromosome"/>
</dbReference>
<gene>
    <name evidence="2" type="ORF">EIH08_11225</name>
</gene>
<dbReference type="InterPro" id="IPR001173">
    <property type="entry name" value="Glyco_trans_2-like"/>
</dbReference>
<dbReference type="GO" id="GO:0016758">
    <property type="term" value="F:hexosyltransferase activity"/>
    <property type="evidence" value="ECO:0007669"/>
    <property type="project" value="UniProtKB-ARBA"/>
</dbReference>
<organism evidence="2 3">
    <name type="scientific">Chryseobacterium taklimakanense</name>
    <dbReference type="NCBI Taxonomy" id="536441"/>
    <lineage>
        <taxon>Bacteria</taxon>
        <taxon>Pseudomonadati</taxon>
        <taxon>Bacteroidota</taxon>
        <taxon>Flavobacteriia</taxon>
        <taxon>Flavobacteriales</taxon>
        <taxon>Weeksellaceae</taxon>
        <taxon>Chryseobacterium group</taxon>
        <taxon>Chryseobacterium</taxon>
    </lineage>
</organism>
<dbReference type="PANTHER" id="PTHR22916:SF3">
    <property type="entry name" value="UDP-GLCNAC:BETAGAL BETA-1,3-N-ACETYLGLUCOSAMINYLTRANSFERASE-LIKE PROTEIN 1"/>
    <property type="match status" value="1"/>
</dbReference>
<dbReference type="EMBL" id="CP034171">
    <property type="protein sequence ID" value="AZI21187.1"/>
    <property type="molecule type" value="Genomic_DNA"/>
</dbReference>
<evidence type="ECO:0000313" key="3">
    <source>
        <dbReference type="Proteomes" id="UP000282297"/>
    </source>
</evidence>
<protein>
    <submittedName>
        <fullName evidence="2">Glycosyltransferase</fullName>
    </submittedName>
</protein>
<dbReference type="Pfam" id="PF00535">
    <property type="entry name" value="Glycos_transf_2"/>
    <property type="match status" value="1"/>
</dbReference>
<evidence type="ECO:0000313" key="2">
    <source>
        <dbReference type="EMBL" id="AZI21187.1"/>
    </source>
</evidence>
<dbReference type="RefSeq" id="WP_124785317.1">
    <property type="nucleotide sequence ID" value="NZ_CP034171.1"/>
</dbReference>
<dbReference type="SUPFAM" id="SSF53448">
    <property type="entry name" value="Nucleotide-diphospho-sugar transferases"/>
    <property type="match status" value="1"/>
</dbReference>
<dbReference type="Gene3D" id="3.90.550.10">
    <property type="entry name" value="Spore Coat Polysaccharide Biosynthesis Protein SpsA, Chain A"/>
    <property type="match status" value="1"/>
</dbReference>
<reference evidence="3" key="1">
    <citation type="submission" date="2018-11" db="EMBL/GenBank/DDBJ databases">
        <title>Proposal to divide the Flavobacteriaceae and reorganize its genera based on Amino Acid Identity values calculated from whole genome sequences.</title>
        <authorList>
            <person name="Nicholson A.C."/>
            <person name="Gulvik C.A."/>
            <person name="Whitney A.M."/>
            <person name="Humrighouse B.W."/>
            <person name="Bell M."/>
            <person name="Holmes B."/>
            <person name="Steigerwalt A.B."/>
            <person name="Villarma A."/>
            <person name="Sheth M."/>
            <person name="Batra D."/>
            <person name="Pryor J."/>
            <person name="Bernardet J.-F."/>
            <person name="Hugo C."/>
            <person name="Kampfer P."/>
            <person name="Newman J.D."/>
            <person name="McQuiston J.R."/>
        </authorList>
    </citation>
    <scope>NUCLEOTIDE SEQUENCE [LARGE SCALE GENOMIC DNA]</scope>
    <source>
        <strain evidence="3">H4753</strain>
    </source>
</reference>
<feature type="domain" description="Glycosyltransferase 2-like" evidence="1">
    <location>
        <begin position="4"/>
        <end position="118"/>
    </location>
</feature>
<proteinExistence type="predicted"/>
<dbReference type="PANTHER" id="PTHR22916">
    <property type="entry name" value="GLYCOSYLTRANSFERASE"/>
    <property type="match status" value="1"/>
</dbReference>